<organism evidence="1 2">
    <name type="scientific">Flavobacterium silvisoli</name>
    <dbReference type="NCBI Taxonomy" id="2529433"/>
    <lineage>
        <taxon>Bacteria</taxon>
        <taxon>Pseudomonadati</taxon>
        <taxon>Bacteroidota</taxon>
        <taxon>Flavobacteriia</taxon>
        <taxon>Flavobacteriales</taxon>
        <taxon>Flavobacteriaceae</taxon>
        <taxon>Flavobacterium</taxon>
    </lineage>
</organism>
<accession>A0A4Q9Z894</accession>
<name>A0A4Q9Z894_9FLAO</name>
<dbReference type="EMBL" id="SJPE01000003">
    <property type="protein sequence ID" value="TBX70329.1"/>
    <property type="molecule type" value="Genomic_DNA"/>
</dbReference>
<sequence>MNDQTYTAVGYLDLGNNIITLDVALPNPPKREDFLITNYNLSKRSEYNNVLMNVILCEFTYEGDEGEELSRITKDRYQVSIDFTKIEKPEGIPNVTDFNFVENPKCLFLFFHSTDANADDRQAFFDDMEKLYLGAIKSPYVIYPAPYMKNTSQKGKPRTLSPSLI</sequence>
<gene>
    <name evidence="1" type="ORF">EZL74_03910</name>
</gene>
<reference evidence="1 2" key="1">
    <citation type="submission" date="2019-02" db="EMBL/GenBank/DDBJ databases">
        <title>Flavobacterium sp. RD-2-33 isolated from forest soil.</title>
        <authorList>
            <person name="Chaudhary D.K."/>
        </authorList>
    </citation>
    <scope>NUCLEOTIDE SEQUENCE [LARGE SCALE GENOMIC DNA]</scope>
    <source>
        <strain evidence="1 2">RD-2-33</strain>
    </source>
</reference>
<dbReference type="RefSeq" id="WP_131475290.1">
    <property type="nucleotide sequence ID" value="NZ_SJPE01000003.1"/>
</dbReference>
<evidence type="ECO:0000313" key="2">
    <source>
        <dbReference type="Proteomes" id="UP000293300"/>
    </source>
</evidence>
<evidence type="ECO:0000313" key="1">
    <source>
        <dbReference type="EMBL" id="TBX70329.1"/>
    </source>
</evidence>
<dbReference type="Proteomes" id="UP000293300">
    <property type="component" value="Unassembled WGS sequence"/>
</dbReference>
<keyword evidence="2" id="KW-1185">Reference proteome</keyword>
<dbReference type="OrthoDB" id="9854855at2"/>
<protein>
    <submittedName>
        <fullName evidence="1">Uncharacterized protein</fullName>
    </submittedName>
</protein>
<proteinExistence type="predicted"/>
<dbReference type="AlphaFoldDB" id="A0A4Q9Z894"/>
<comment type="caution">
    <text evidence="1">The sequence shown here is derived from an EMBL/GenBank/DDBJ whole genome shotgun (WGS) entry which is preliminary data.</text>
</comment>